<feature type="transmembrane region" description="Helical" evidence="9">
    <location>
        <begin position="752"/>
        <end position="775"/>
    </location>
</feature>
<dbReference type="SUPFAM" id="SSF52540">
    <property type="entry name" value="P-loop containing nucleoside triphosphate hydrolases"/>
    <property type="match status" value="1"/>
</dbReference>
<gene>
    <name evidence="13" type="ORF">PL9214640027</name>
</gene>
<feature type="domain" description="4Fe-4S ferredoxin-type" evidence="12">
    <location>
        <begin position="671"/>
        <end position="701"/>
    </location>
</feature>
<dbReference type="EMBL" id="CZDF01000171">
    <property type="protein sequence ID" value="CUR34020.1"/>
    <property type="molecule type" value="Genomic_DNA"/>
</dbReference>
<dbReference type="InterPro" id="IPR000595">
    <property type="entry name" value="cNMP-bd_dom"/>
</dbReference>
<evidence type="ECO:0000256" key="3">
    <source>
        <dbReference type="ARBA" id="ARBA00022723"/>
    </source>
</evidence>
<dbReference type="SMART" id="SM00382">
    <property type="entry name" value="AAA"/>
    <property type="match status" value="1"/>
</dbReference>
<dbReference type="GO" id="GO:0046872">
    <property type="term" value="F:metal ion binding"/>
    <property type="evidence" value="ECO:0007669"/>
    <property type="project" value="UniProtKB-KW"/>
</dbReference>
<evidence type="ECO:0000256" key="4">
    <source>
        <dbReference type="ARBA" id="ARBA00022741"/>
    </source>
</evidence>
<keyword evidence="9" id="KW-0812">Transmembrane</keyword>
<dbReference type="InterPro" id="IPR027417">
    <property type="entry name" value="P-loop_NTPase"/>
</dbReference>
<feature type="transmembrane region" description="Helical" evidence="9">
    <location>
        <begin position="579"/>
        <end position="598"/>
    </location>
</feature>
<accession>A0A1J1LQ29</accession>
<evidence type="ECO:0000313" key="14">
    <source>
        <dbReference type="Proteomes" id="UP000184315"/>
    </source>
</evidence>
<dbReference type="STRING" id="671072.PL9214640027"/>
<dbReference type="PROSITE" id="PS50045">
    <property type="entry name" value="SIGMA54_INTERACT_4"/>
    <property type="match status" value="1"/>
</dbReference>
<keyword evidence="4" id="KW-0547">Nucleotide-binding</keyword>
<dbReference type="Pfam" id="PF00158">
    <property type="entry name" value="Sigma54_activat"/>
    <property type="match status" value="1"/>
</dbReference>
<feature type="transmembrane region" description="Helical" evidence="9">
    <location>
        <begin position="714"/>
        <end position="732"/>
    </location>
</feature>
<feature type="transmembrane region" description="Helical" evidence="9">
    <location>
        <begin position="881"/>
        <end position="898"/>
    </location>
</feature>
<keyword evidence="3" id="KW-0479">Metal-binding</keyword>
<dbReference type="GO" id="GO:0051536">
    <property type="term" value="F:iron-sulfur cluster binding"/>
    <property type="evidence" value="ECO:0007669"/>
    <property type="project" value="UniProtKB-KW"/>
</dbReference>
<evidence type="ECO:0000313" key="13">
    <source>
        <dbReference type="EMBL" id="CUR34020.1"/>
    </source>
</evidence>
<name>A0A1J1LQ29_9CYAN</name>
<dbReference type="InterPro" id="IPR003593">
    <property type="entry name" value="AAA+_ATPase"/>
</dbReference>
<comment type="subcellular location">
    <subcellularLocation>
        <location evidence="1">Cell membrane</location>
    </subcellularLocation>
</comment>
<evidence type="ECO:0000256" key="2">
    <source>
        <dbReference type="ARBA" id="ARBA00022475"/>
    </source>
</evidence>
<keyword evidence="7" id="KW-0411">Iron-sulfur</keyword>
<evidence type="ECO:0000256" key="1">
    <source>
        <dbReference type="ARBA" id="ARBA00004236"/>
    </source>
</evidence>
<evidence type="ECO:0000256" key="7">
    <source>
        <dbReference type="ARBA" id="ARBA00023014"/>
    </source>
</evidence>
<keyword evidence="6" id="KW-0408">Iron</keyword>
<dbReference type="Pfam" id="PF12801">
    <property type="entry name" value="Fer4_5"/>
    <property type="match status" value="2"/>
</dbReference>
<evidence type="ECO:0000259" key="10">
    <source>
        <dbReference type="PROSITE" id="PS50042"/>
    </source>
</evidence>
<feature type="transmembrane region" description="Helical" evidence="9">
    <location>
        <begin position="841"/>
        <end position="861"/>
    </location>
</feature>
<dbReference type="SUPFAM" id="SSF51206">
    <property type="entry name" value="cAMP-binding domain-like"/>
    <property type="match status" value="1"/>
</dbReference>
<keyword evidence="8 9" id="KW-0472">Membrane</keyword>
<evidence type="ECO:0000256" key="6">
    <source>
        <dbReference type="ARBA" id="ARBA00023004"/>
    </source>
</evidence>
<dbReference type="Gene3D" id="1.10.8.60">
    <property type="match status" value="1"/>
</dbReference>
<dbReference type="GO" id="GO:0006355">
    <property type="term" value="P:regulation of DNA-templated transcription"/>
    <property type="evidence" value="ECO:0007669"/>
    <property type="project" value="InterPro"/>
</dbReference>
<dbReference type="Gene3D" id="3.40.50.300">
    <property type="entry name" value="P-loop containing nucleotide triphosphate hydrolases"/>
    <property type="match status" value="1"/>
</dbReference>
<keyword evidence="5" id="KW-0067">ATP-binding</keyword>
<protein>
    <submittedName>
        <fullName evidence="13">Sigma-54 interaction domain family</fullName>
    </submittedName>
</protein>
<feature type="transmembrane region" description="Helical" evidence="9">
    <location>
        <begin position="465"/>
        <end position="485"/>
    </location>
</feature>
<keyword evidence="14" id="KW-1185">Reference proteome</keyword>
<dbReference type="PROSITE" id="PS51379">
    <property type="entry name" value="4FE4S_FER_2"/>
    <property type="match status" value="1"/>
</dbReference>
<dbReference type="InterPro" id="IPR017896">
    <property type="entry name" value="4Fe4S_Fe-S-bd"/>
</dbReference>
<keyword evidence="2" id="KW-1003">Cell membrane</keyword>
<dbReference type="Pfam" id="PF25601">
    <property type="entry name" value="AAA_lid_14"/>
    <property type="match status" value="1"/>
</dbReference>
<evidence type="ECO:0000256" key="8">
    <source>
        <dbReference type="ARBA" id="ARBA00023136"/>
    </source>
</evidence>
<evidence type="ECO:0000259" key="11">
    <source>
        <dbReference type="PROSITE" id="PS50045"/>
    </source>
</evidence>
<dbReference type="CDD" id="cd00038">
    <property type="entry name" value="CAP_ED"/>
    <property type="match status" value="1"/>
</dbReference>
<dbReference type="Pfam" id="PF00027">
    <property type="entry name" value="cNMP_binding"/>
    <property type="match status" value="1"/>
</dbReference>
<dbReference type="GO" id="GO:0005886">
    <property type="term" value="C:plasma membrane"/>
    <property type="evidence" value="ECO:0007669"/>
    <property type="project" value="UniProtKB-SubCell"/>
</dbReference>
<sequence>MNSIIELTSIFPLPQPIDYDPTVASDEGKRAEDMGWLGSQPIWESLPESAMQAISQLFYRFQVEAGSLIYREGQTPIGLYLLKLGKVEIFQQSPIGKLSIRDRHPGDLFGYTLVASSDEGTYHSSAIALTASEILFLPQNQFLELVIDYPAIQQAIYSLLMRDLDDLASRIAWEEERIRGLQPYIQDIPTGEMILGHSKATQKLAQKIDQAASTLTPVVFQAQPGSGKTFLAGLIHLRSQLADRPFAELDCAELPHTADGRLNTDVLFGRTGNQPGILELLEQGTLLLDNVQVLSEGDRTRLIHYLKTGLIIPNHGILNHHQLSHEPPQPVQSWVRLIFASANKLIFPDIEIISIKLLTLPQRKADIPEFAEYFLNQFCREQNRPLLQLDRADLRRLMSYEYPGNLAELAEILHRAVMMTPIGQSVIPEQALWSVESRKNAFRIDLLTHVPGLRKLLLSHWYPEGIWILMMAIFIPVTILGFIGSQSRDNSITLNLFWAWWWPGYLFLFAFVGRVWCAICPFMIVGEWMRQLSLWLFPRQQLTWNTSWLNRWGAWILFAGFVIIYLWEKLWDLPHHAYLSAWLLLTITAGAVICSLIYERRLWCRYLCPIGGMNGMFAKLSITELRSTQQVCGSQCNTFGCYKGSTETPLNFIDALPNEGQASKGCPLYSHPAQLQDNRDCMLCMDCLKACPNRSGQLNLRFPASDLLDDHQGFWAEVALLLLLFGGVFMHHSQTILGWWGWENLPVDADHFLSSLPITLALLSIPAILTLGTHAIARFFDPEQPSYLTIIYAYLPFVLAANLAHYVPSFITEAGQILPVLARSLGYSGAGLPTLTWSLDVAQFLQGVTLLSALVFSPYPLLRITKQSDEATGIQRLISNLPHLLFMAGLTVLLFKLMI</sequence>
<dbReference type="InterPro" id="IPR058031">
    <property type="entry name" value="AAA_lid_NorR"/>
</dbReference>
<dbReference type="PROSITE" id="PS50042">
    <property type="entry name" value="CNMP_BINDING_3"/>
    <property type="match status" value="1"/>
</dbReference>
<dbReference type="PANTHER" id="PTHR30224">
    <property type="entry name" value="ELECTRON TRANSPORT PROTEIN"/>
    <property type="match status" value="1"/>
</dbReference>
<dbReference type="InterPro" id="IPR002078">
    <property type="entry name" value="Sigma_54_int"/>
</dbReference>
<dbReference type="PROSITE" id="PS00198">
    <property type="entry name" value="4FE4S_FER_1"/>
    <property type="match status" value="1"/>
</dbReference>
<evidence type="ECO:0000256" key="5">
    <source>
        <dbReference type="ARBA" id="ARBA00022840"/>
    </source>
</evidence>
<proteinExistence type="predicted"/>
<dbReference type="RefSeq" id="WP_072720532.1">
    <property type="nucleotide sequence ID" value="NZ_LN889812.1"/>
</dbReference>
<dbReference type="OrthoDB" id="9771372at2"/>
<evidence type="ECO:0000259" key="12">
    <source>
        <dbReference type="PROSITE" id="PS51379"/>
    </source>
</evidence>
<evidence type="ECO:0000256" key="9">
    <source>
        <dbReference type="SAM" id="Phobius"/>
    </source>
</evidence>
<dbReference type="SMART" id="SM00100">
    <property type="entry name" value="cNMP"/>
    <property type="match status" value="1"/>
</dbReference>
<reference evidence="14" key="1">
    <citation type="submission" date="2015-10" db="EMBL/GenBank/DDBJ databases">
        <authorList>
            <person name="Regsiter A."/>
            <person name="william w."/>
        </authorList>
    </citation>
    <scope>NUCLEOTIDE SEQUENCE [LARGE SCALE GENOMIC DNA]</scope>
</reference>
<dbReference type="InterPro" id="IPR017900">
    <property type="entry name" value="4Fe4S_Fe_S_CS"/>
</dbReference>
<organism evidence="13 14">
    <name type="scientific">Planktothrix tepida PCC 9214</name>
    <dbReference type="NCBI Taxonomy" id="671072"/>
    <lineage>
        <taxon>Bacteria</taxon>
        <taxon>Bacillati</taxon>
        <taxon>Cyanobacteriota</taxon>
        <taxon>Cyanophyceae</taxon>
        <taxon>Oscillatoriophycideae</taxon>
        <taxon>Oscillatoriales</taxon>
        <taxon>Microcoleaceae</taxon>
        <taxon>Planktothrix</taxon>
    </lineage>
</organism>
<keyword evidence="9" id="KW-1133">Transmembrane helix</keyword>
<dbReference type="InterPro" id="IPR018490">
    <property type="entry name" value="cNMP-bd_dom_sf"/>
</dbReference>
<dbReference type="AlphaFoldDB" id="A0A1J1LQ29"/>
<feature type="transmembrane region" description="Helical" evidence="9">
    <location>
        <begin position="787"/>
        <end position="807"/>
    </location>
</feature>
<dbReference type="Gene3D" id="2.60.120.10">
    <property type="entry name" value="Jelly Rolls"/>
    <property type="match status" value="1"/>
</dbReference>
<dbReference type="InterPro" id="IPR052378">
    <property type="entry name" value="NosR_regulator"/>
</dbReference>
<feature type="transmembrane region" description="Helical" evidence="9">
    <location>
        <begin position="505"/>
        <end position="528"/>
    </location>
</feature>
<dbReference type="CDD" id="cd00009">
    <property type="entry name" value="AAA"/>
    <property type="match status" value="1"/>
</dbReference>
<feature type="domain" description="Sigma-54 factor interaction" evidence="11">
    <location>
        <begin position="194"/>
        <end position="418"/>
    </location>
</feature>
<dbReference type="GO" id="GO:0005524">
    <property type="term" value="F:ATP binding"/>
    <property type="evidence" value="ECO:0007669"/>
    <property type="project" value="InterPro"/>
</dbReference>
<feature type="domain" description="Cyclic nucleotide-binding" evidence="10">
    <location>
        <begin position="42"/>
        <end position="163"/>
    </location>
</feature>
<feature type="transmembrane region" description="Helical" evidence="9">
    <location>
        <begin position="549"/>
        <end position="567"/>
    </location>
</feature>
<dbReference type="InterPro" id="IPR014710">
    <property type="entry name" value="RmlC-like_jellyroll"/>
</dbReference>
<dbReference type="PANTHER" id="PTHR30224:SF4">
    <property type="entry name" value="ELECTRON TRANSPORT PROTEIN YCCM-RELATED"/>
    <property type="match status" value="1"/>
</dbReference>
<dbReference type="Proteomes" id="UP000184315">
    <property type="component" value="Unassembled WGS sequence"/>
</dbReference>